<feature type="transmembrane region" description="Helical" evidence="1">
    <location>
        <begin position="174"/>
        <end position="194"/>
    </location>
</feature>
<feature type="transmembrane region" description="Helical" evidence="1">
    <location>
        <begin position="393"/>
        <end position="418"/>
    </location>
</feature>
<dbReference type="Proteomes" id="UP001055784">
    <property type="component" value="Chromosome"/>
</dbReference>
<sequence>MWKQVQGISLFYIKPLLNRFIVHSRSKWIIYAGILSVLLSIYASVFFGGILQNADWKARLMLIVTECIFVGLLRGMNTLPHQMYGERLLTLFHVSGISPVRIIIGQSASSLPLYTWSSIMVAIPLTVGYSVGERIRYGLIFLCISLTMIWITDLVCRFLFVITMRYIPAVGKSFSGISSVAYILLVSLLVWVLVEVETVTSETWMHLTDGMLVFLAMFVVLLFVLLLNIRRVGCHYYESWLRYVESQQQDGHKEEEGFSGIIKTAFDAIVYKDLITLIRNPLTKIRISLWFIGITGGALALRLGWLHSVVNTDNEADYVLAFVTLLSGILFGEVVSALYQIEEQNYILYYAAAIKGQTIYRAKLLTAMLLLVASTVIGYLLASVILQLPASEWIVGVALALSFSIGSTVVQLTIAAMGKKGSQDRSLKEGSDEEKMLEQSPRKLASMVSSITGLLYLAICSWMVVLGIQATVFIWILAASLLLAVPGIRYSER</sequence>
<feature type="transmembrane region" description="Helical" evidence="1">
    <location>
        <begin position="318"/>
        <end position="341"/>
    </location>
</feature>
<proteinExistence type="predicted"/>
<dbReference type="RefSeq" id="WP_250261318.1">
    <property type="nucleotide sequence ID" value="NZ_CP097770.1"/>
</dbReference>
<feature type="transmembrane region" description="Helical" evidence="1">
    <location>
        <begin position="444"/>
        <end position="466"/>
    </location>
</feature>
<gene>
    <name evidence="2" type="ORF">MF626_001340</name>
</gene>
<keyword evidence="1" id="KW-0812">Transmembrane</keyword>
<evidence type="ECO:0000256" key="1">
    <source>
        <dbReference type="SAM" id="Phobius"/>
    </source>
</evidence>
<feature type="transmembrane region" description="Helical" evidence="1">
    <location>
        <begin position="58"/>
        <end position="76"/>
    </location>
</feature>
<feature type="transmembrane region" description="Helical" evidence="1">
    <location>
        <begin position="28"/>
        <end position="51"/>
    </location>
</feature>
<dbReference type="EMBL" id="CP097770">
    <property type="protein sequence ID" value="URJ51888.1"/>
    <property type="molecule type" value="Genomic_DNA"/>
</dbReference>
<evidence type="ECO:0000313" key="3">
    <source>
        <dbReference type="Proteomes" id="UP001055784"/>
    </source>
</evidence>
<keyword evidence="1" id="KW-0472">Membrane</keyword>
<feature type="transmembrane region" description="Helical" evidence="1">
    <location>
        <begin position="472"/>
        <end position="490"/>
    </location>
</feature>
<name>A0AAE9IFM0_PAEPO</name>
<reference evidence="2" key="1">
    <citation type="submission" date="2022-11" db="EMBL/GenBank/DDBJ databases">
        <authorList>
            <person name="Vasilchenko N.G."/>
            <person name="Prazdnova E.V."/>
            <person name="Gorovtsov A.V."/>
            <person name="Chistyakov V.A."/>
            <person name="Pak M.L."/>
        </authorList>
    </citation>
    <scope>NUCLEOTIDE SEQUENCE</scope>
    <source>
        <strain evidence="2">R 4.5</strain>
    </source>
</reference>
<feature type="transmembrane region" description="Helical" evidence="1">
    <location>
        <begin position="362"/>
        <end position="381"/>
    </location>
</feature>
<feature type="transmembrane region" description="Helical" evidence="1">
    <location>
        <begin position="137"/>
        <end position="162"/>
    </location>
</feature>
<evidence type="ECO:0000313" key="2">
    <source>
        <dbReference type="EMBL" id="URJ51888.1"/>
    </source>
</evidence>
<feature type="transmembrane region" description="Helical" evidence="1">
    <location>
        <begin position="287"/>
        <end position="306"/>
    </location>
</feature>
<organism evidence="2 3">
    <name type="scientific">Paenibacillus polymyxa</name>
    <name type="common">Bacillus polymyxa</name>
    <dbReference type="NCBI Taxonomy" id="1406"/>
    <lineage>
        <taxon>Bacteria</taxon>
        <taxon>Bacillati</taxon>
        <taxon>Bacillota</taxon>
        <taxon>Bacilli</taxon>
        <taxon>Bacillales</taxon>
        <taxon>Paenibacillaceae</taxon>
        <taxon>Paenibacillus</taxon>
    </lineage>
</organism>
<feature type="transmembrane region" description="Helical" evidence="1">
    <location>
        <begin position="210"/>
        <end position="229"/>
    </location>
</feature>
<accession>A0AAE9IFM0</accession>
<feature type="transmembrane region" description="Helical" evidence="1">
    <location>
        <begin position="111"/>
        <end position="131"/>
    </location>
</feature>
<keyword evidence="1" id="KW-1133">Transmembrane helix</keyword>
<dbReference type="AlphaFoldDB" id="A0AAE9IFM0"/>
<protein>
    <submittedName>
        <fullName evidence="2">Uncharacterized protein</fullName>
    </submittedName>
</protein>